<sequence>MSQRSSGTKYYGQTRPK</sequence>
<dbReference type="EMBL" id="GBXM01048917">
    <property type="protein sequence ID" value="JAH59660.1"/>
    <property type="molecule type" value="Transcribed_RNA"/>
</dbReference>
<evidence type="ECO:0000313" key="1">
    <source>
        <dbReference type="EMBL" id="JAH59660.1"/>
    </source>
</evidence>
<dbReference type="AlphaFoldDB" id="A0A0E9U388"/>
<accession>A0A0E9U388</accession>
<name>A0A0E9U388_ANGAN</name>
<reference evidence="1" key="1">
    <citation type="submission" date="2014-11" db="EMBL/GenBank/DDBJ databases">
        <authorList>
            <person name="Amaro Gonzalez C."/>
        </authorList>
    </citation>
    <scope>NUCLEOTIDE SEQUENCE</scope>
</reference>
<reference evidence="1" key="2">
    <citation type="journal article" date="2015" name="Fish Shellfish Immunol.">
        <title>Early steps in the European eel (Anguilla anguilla)-Vibrio vulnificus interaction in the gills: Role of the RtxA13 toxin.</title>
        <authorList>
            <person name="Callol A."/>
            <person name="Pajuelo D."/>
            <person name="Ebbesson L."/>
            <person name="Teles M."/>
            <person name="MacKenzie S."/>
            <person name="Amaro C."/>
        </authorList>
    </citation>
    <scope>NUCLEOTIDE SEQUENCE</scope>
</reference>
<organism evidence="1">
    <name type="scientific">Anguilla anguilla</name>
    <name type="common">European freshwater eel</name>
    <name type="synonym">Muraena anguilla</name>
    <dbReference type="NCBI Taxonomy" id="7936"/>
    <lineage>
        <taxon>Eukaryota</taxon>
        <taxon>Metazoa</taxon>
        <taxon>Chordata</taxon>
        <taxon>Craniata</taxon>
        <taxon>Vertebrata</taxon>
        <taxon>Euteleostomi</taxon>
        <taxon>Actinopterygii</taxon>
        <taxon>Neopterygii</taxon>
        <taxon>Teleostei</taxon>
        <taxon>Anguilliformes</taxon>
        <taxon>Anguillidae</taxon>
        <taxon>Anguilla</taxon>
    </lineage>
</organism>
<protein>
    <submittedName>
        <fullName evidence="1">Uncharacterized protein</fullName>
    </submittedName>
</protein>
<proteinExistence type="predicted"/>